<reference evidence="2 3" key="1">
    <citation type="submission" date="2016-08" db="EMBL/GenBank/DDBJ databases">
        <title>A Parts List for Fungal Cellulosomes Revealed by Comparative Genomics.</title>
        <authorList>
            <consortium name="DOE Joint Genome Institute"/>
            <person name="Haitjema C.H."/>
            <person name="Gilmore S.P."/>
            <person name="Henske J.K."/>
            <person name="Solomon K.V."/>
            <person name="De Groot R."/>
            <person name="Kuo A."/>
            <person name="Mondo S.J."/>
            <person name="Salamov A.A."/>
            <person name="Labutti K."/>
            <person name="Zhao Z."/>
            <person name="Chiniquy J."/>
            <person name="Barry K."/>
            <person name="Brewer H.M."/>
            <person name="Purvine S.O."/>
            <person name="Wright A.T."/>
            <person name="Boxma B."/>
            <person name="Van Alen T."/>
            <person name="Hackstein J.H."/>
            <person name="Baker S.E."/>
            <person name="Grigoriev I.V."/>
            <person name="O'Malley M.A."/>
        </authorList>
    </citation>
    <scope>NUCLEOTIDE SEQUENCE [LARGE SCALE GENOMIC DNA]</scope>
    <source>
        <strain evidence="2 3">S4</strain>
    </source>
</reference>
<feature type="compositionally biased region" description="Basic and acidic residues" evidence="1">
    <location>
        <begin position="81"/>
        <end position="102"/>
    </location>
</feature>
<keyword evidence="3" id="KW-1185">Reference proteome</keyword>
<name>A0A1Y1WUA3_9FUNG</name>
<feature type="region of interest" description="Disordered" evidence="1">
    <location>
        <begin position="131"/>
        <end position="242"/>
    </location>
</feature>
<feature type="region of interest" description="Disordered" evidence="1">
    <location>
        <begin position="469"/>
        <end position="491"/>
    </location>
</feature>
<feature type="compositionally biased region" description="Basic and acidic residues" evidence="1">
    <location>
        <begin position="314"/>
        <end position="325"/>
    </location>
</feature>
<dbReference type="Proteomes" id="UP000193944">
    <property type="component" value="Unassembled WGS sequence"/>
</dbReference>
<feature type="compositionally biased region" description="Basic residues" evidence="1">
    <location>
        <begin position="471"/>
        <end position="491"/>
    </location>
</feature>
<feature type="compositionally biased region" description="Polar residues" evidence="1">
    <location>
        <begin position="172"/>
        <end position="190"/>
    </location>
</feature>
<dbReference type="OrthoDB" id="2155514at2759"/>
<feature type="compositionally biased region" description="Basic and acidic residues" evidence="1">
    <location>
        <begin position="132"/>
        <end position="154"/>
    </location>
</feature>
<comment type="caution">
    <text evidence="2">The sequence shown here is derived from an EMBL/GenBank/DDBJ whole genome shotgun (WGS) entry which is preliminary data.</text>
</comment>
<organism evidence="2 3">
    <name type="scientific">Anaeromyces robustus</name>
    <dbReference type="NCBI Taxonomy" id="1754192"/>
    <lineage>
        <taxon>Eukaryota</taxon>
        <taxon>Fungi</taxon>
        <taxon>Fungi incertae sedis</taxon>
        <taxon>Chytridiomycota</taxon>
        <taxon>Chytridiomycota incertae sedis</taxon>
        <taxon>Neocallimastigomycetes</taxon>
        <taxon>Neocallimastigales</taxon>
        <taxon>Neocallimastigaceae</taxon>
        <taxon>Anaeromyces</taxon>
    </lineage>
</organism>
<sequence length="491" mass="57605">MLSENNFPSLSKSKISKNDTLIPKPIMKYSDVLKQKKTNVNNTLKINEIKNENKTDSLINIISEKTKRLSFENNKTSIENDTVKPKPQDNVNNKKEENKEEIQKKYQNNIDSIIKIQKWWRLVSKIRSMKNMNKEKEDNKENEKKENIKKEPVIKKTLPKKPSFSDIVKLTPPQQTTTNSEKVNTEKLTINSKKSNNKKNNNNNNNNNNKSNNDNENNNNVNSEKKLKENERKNQNKSKKVNEELNSIFKNMKFMGLIEKEIDDLTEKNTIVNGKQFAKTKVITIKKYSRNNSSSTFSIDDINDNAKETKKKGGKNENKTKDKKSLSKKKNVCFNEKDEVFNEYNHVMKKLDLHIRCDKKSCLIDCYRRLYKREWEDDEETSEESSNSGNSSNSESEDSTDNTTTTTTLNKKSDYLYNDIYNPNYSKYYSGSDFDFGNRYFTGKERLKKALHLEPVEVTVQKIIYQPMKFKQNKRYQQKKKNSNKRKQKTN</sequence>
<evidence type="ECO:0000256" key="1">
    <source>
        <dbReference type="SAM" id="MobiDB-lite"/>
    </source>
</evidence>
<feature type="region of interest" description="Disordered" evidence="1">
    <location>
        <begin position="306"/>
        <end position="325"/>
    </location>
</feature>
<dbReference type="AlphaFoldDB" id="A0A1Y1WUA3"/>
<feature type="region of interest" description="Disordered" evidence="1">
    <location>
        <begin position="76"/>
        <end position="102"/>
    </location>
</feature>
<reference evidence="2 3" key="2">
    <citation type="submission" date="2016-08" db="EMBL/GenBank/DDBJ databases">
        <title>Pervasive Adenine N6-methylation of Active Genes in Fungi.</title>
        <authorList>
            <consortium name="DOE Joint Genome Institute"/>
            <person name="Mondo S.J."/>
            <person name="Dannebaum R.O."/>
            <person name="Kuo R.C."/>
            <person name="Labutti K."/>
            <person name="Haridas S."/>
            <person name="Kuo A."/>
            <person name="Salamov A."/>
            <person name="Ahrendt S.R."/>
            <person name="Lipzen A."/>
            <person name="Sullivan W."/>
            <person name="Andreopoulos W.B."/>
            <person name="Clum A."/>
            <person name="Lindquist E."/>
            <person name="Daum C."/>
            <person name="Ramamoorthy G.K."/>
            <person name="Gryganskyi A."/>
            <person name="Culley D."/>
            <person name="Magnuson J.K."/>
            <person name="James T.Y."/>
            <person name="O'Malley M.A."/>
            <person name="Stajich J.E."/>
            <person name="Spatafora J.W."/>
            <person name="Visel A."/>
            <person name="Grigoriev I.V."/>
        </authorList>
    </citation>
    <scope>NUCLEOTIDE SEQUENCE [LARGE SCALE GENOMIC DNA]</scope>
    <source>
        <strain evidence="2 3">S4</strain>
    </source>
</reference>
<accession>A0A1Y1WUA3</accession>
<feature type="region of interest" description="Disordered" evidence="1">
    <location>
        <begin position="377"/>
        <end position="407"/>
    </location>
</feature>
<evidence type="ECO:0000313" key="2">
    <source>
        <dbReference type="EMBL" id="ORX76806.1"/>
    </source>
</evidence>
<protein>
    <submittedName>
        <fullName evidence="2">Uncharacterized protein</fullName>
    </submittedName>
</protein>
<proteinExistence type="predicted"/>
<evidence type="ECO:0000313" key="3">
    <source>
        <dbReference type="Proteomes" id="UP000193944"/>
    </source>
</evidence>
<gene>
    <name evidence="2" type="ORF">BCR32DRAFT_283773</name>
</gene>
<feature type="compositionally biased region" description="Low complexity" evidence="1">
    <location>
        <begin position="191"/>
        <end position="222"/>
    </location>
</feature>
<feature type="compositionally biased region" description="Low complexity" evidence="1">
    <location>
        <begin position="384"/>
        <end position="394"/>
    </location>
</feature>
<dbReference type="EMBL" id="MCFG01000277">
    <property type="protein sequence ID" value="ORX76806.1"/>
    <property type="molecule type" value="Genomic_DNA"/>
</dbReference>
<feature type="compositionally biased region" description="Basic and acidic residues" evidence="1">
    <location>
        <begin position="223"/>
        <end position="234"/>
    </location>
</feature>